<evidence type="ECO:0000313" key="2">
    <source>
        <dbReference type="Proteomes" id="UP000600449"/>
    </source>
</evidence>
<proteinExistence type="predicted"/>
<dbReference type="Pfam" id="PF07366">
    <property type="entry name" value="SnoaL"/>
    <property type="match status" value="2"/>
</dbReference>
<dbReference type="AlphaFoldDB" id="A0A917QA57"/>
<sequence>MFDTSAVRRATHSFLHALIVTPETELHALLTQRFAPDVRVRCAYPIGDLVGVEAFLEGFLLPLRRALPGGMRRDEIFIAGTTRMGEGDFVTALTHHVGNFERPFARVTPSGKLVFLRAGEMYRMDGETIVEATILFDLVDLMRQSGAMPLPAMLGTEMLFPGPATHDGVMPEHPERSQASAELVEAMLRDLRAFDPESYESQGQMGYWHRQMLWYGPGGIGANFTYPGFQRDHRIPFLTAFPDRVGGNHFCRFGDGDYVCSGGWPSMTMTHAGPYLGVPATGRALTLRVMDFWRCEAGSIRENWVLLDFGDLFAQMGVRLV</sequence>
<dbReference type="InterPro" id="IPR009959">
    <property type="entry name" value="Cyclase_SnoaL-like"/>
</dbReference>
<evidence type="ECO:0000313" key="1">
    <source>
        <dbReference type="EMBL" id="GGK37629.1"/>
    </source>
</evidence>
<gene>
    <name evidence="1" type="ORF">GCM10011322_25820</name>
</gene>
<dbReference type="EMBL" id="BMMF01000007">
    <property type="protein sequence ID" value="GGK37629.1"/>
    <property type="molecule type" value="Genomic_DNA"/>
</dbReference>
<comment type="caution">
    <text evidence="1">The sequence shown here is derived from an EMBL/GenBank/DDBJ whole genome shotgun (WGS) entry which is preliminary data.</text>
</comment>
<dbReference type="RefSeq" id="WP_188913601.1">
    <property type="nucleotide sequence ID" value="NZ_BMMF01000007.1"/>
</dbReference>
<dbReference type="GO" id="GO:0030638">
    <property type="term" value="P:polyketide metabolic process"/>
    <property type="evidence" value="ECO:0007669"/>
    <property type="project" value="InterPro"/>
</dbReference>
<accession>A0A917QA57</accession>
<dbReference type="SUPFAM" id="SSF54427">
    <property type="entry name" value="NTF2-like"/>
    <property type="match status" value="2"/>
</dbReference>
<keyword evidence="2" id="KW-1185">Reference proteome</keyword>
<reference evidence="1 2" key="1">
    <citation type="journal article" date="2014" name="Int. J. Syst. Evol. Microbiol.">
        <title>Complete genome sequence of Corynebacterium casei LMG S-19264T (=DSM 44701T), isolated from a smear-ripened cheese.</title>
        <authorList>
            <consortium name="US DOE Joint Genome Institute (JGI-PGF)"/>
            <person name="Walter F."/>
            <person name="Albersmeier A."/>
            <person name="Kalinowski J."/>
            <person name="Ruckert C."/>
        </authorList>
    </citation>
    <scope>NUCLEOTIDE SEQUENCE [LARGE SCALE GENOMIC DNA]</scope>
    <source>
        <strain evidence="1 2">CGMCC 1.9161</strain>
    </source>
</reference>
<dbReference type="InterPro" id="IPR032710">
    <property type="entry name" value="NTF2-like_dom_sf"/>
</dbReference>
<dbReference type="PANTHER" id="PTHR38436">
    <property type="entry name" value="POLYKETIDE CYCLASE SNOAL-LIKE DOMAIN"/>
    <property type="match status" value="1"/>
</dbReference>
<name>A0A917QA57_9HYPH</name>
<protein>
    <submittedName>
        <fullName evidence="1">Polyketide cyclase</fullName>
    </submittedName>
</protein>
<organism evidence="1 2">
    <name type="scientific">Salinarimonas ramus</name>
    <dbReference type="NCBI Taxonomy" id="690164"/>
    <lineage>
        <taxon>Bacteria</taxon>
        <taxon>Pseudomonadati</taxon>
        <taxon>Pseudomonadota</taxon>
        <taxon>Alphaproteobacteria</taxon>
        <taxon>Hyphomicrobiales</taxon>
        <taxon>Salinarimonadaceae</taxon>
        <taxon>Salinarimonas</taxon>
    </lineage>
</organism>
<dbReference type="PANTHER" id="PTHR38436:SF1">
    <property type="entry name" value="ESTER CYCLASE"/>
    <property type="match status" value="1"/>
</dbReference>
<dbReference type="Proteomes" id="UP000600449">
    <property type="component" value="Unassembled WGS sequence"/>
</dbReference>
<dbReference type="Gene3D" id="3.10.450.50">
    <property type="match status" value="2"/>
</dbReference>